<dbReference type="Proteomes" id="UP000295765">
    <property type="component" value="Unassembled WGS sequence"/>
</dbReference>
<gene>
    <name evidence="1" type="ORF">EV699_113111</name>
</gene>
<dbReference type="OrthoDB" id="7067704at2"/>
<reference evidence="1 2" key="1">
    <citation type="submission" date="2019-03" db="EMBL/GenBank/DDBJ databases">
        <title>Genomic Encyclopedia of Type Strains, Phase IV (KMG-IV): sequencing the most valuable type-strain genomes for metagenomic binning, comparative biology and taxonomic classification.</title>
        <authorList>
            <person name="Goeker M."/>
        </authorList>
    </citation>
    <scope>NUCLEOTIDE SEQUENCE [LARGE SCALE GENOMIC DNA]</scope>
    <source>
        <strain evidence="1 2">DSM 25287</strain>
    </source>
</reference>
<dbReference type="EMBL" id="SLWY01000013">
    <property type="protein sequence ID" value="TCO80633.1"/>
    <property type="molecule type" value="Genomic_DNA"/>
</dbReference>
<name>A0A4R2L2Q5_9GAMM</name>
<sequence length="256" mass="27693">MNVVLDARYAEILQRLALGVEPRDALRNARVLHPLQVALENGPPGARLERHASALFALRWQAGQTASLDYRLDDPTRRYVPRRLRVPVLTAADFAADPTRTPLFASRPGLFPGAAYDLSPTATGLRGRVLRADQPLRWARITVTRTAGTAVLARAHGDDRGDFVLLLPASVRSGELVETMSLRVHVFGPAVAPEPADAGVSADPLWDLPVEPVPLPPAPDEVTPGLALPPGYVELLAQNVDFPLGRMRSTPAFLIP</sequence>
<evidence type="ECO:0000313" key="1">
    <source>
        <dbReference type="EMBL" id="TCO80633.1"/>
    </source>
</evidence>
<dbReference type="RefSeq" id="WP_132543321.1">
    <property type="nucleotide sequence ID" value="NZ_SLWY01000013.1"/>
</dbReference>
<organism evidence="1 2">
    <name type="scientific">Plasticicumulans lactativorans</name>
    <dbReference type="NCBI Taxonomy" id="1133106"/>
    <lineage>
        <taxon>Bacteria</taxon>
        <taxon>Pseudomonadati</taxon>
        <taxon>Pseudomonadota</taxon>
        <taxon>Gammaproteobacteria</taxon>
        <taxon>Candidatus Competibacteraceae</taxon>
        <taxon>Plasticicumulans</taxon>
    </lineage>
</organism>
<keyword evidence="2" id="KW-1185">Reference proteome</keyword>
<protein>
    <submittedName>
        <fullName evidence="1">Uncharacterized protein</fullName>
    </submittedName>
</protein>
<proteinExistence type="predicted"/>
<dbReference type="AlphaFoldDB" id="A0A4R2L2Q5"/>
<evidence type="ECO:0000313" key="2">
    <source>
        <dbReference type="Proteomes" id="UP000295765"/>
    </source>
</evidence>
<comment type="caution">
    <text evidence="1">The sequence shown here is derived from an EMBL/GenBank/DDBJ whole genome shotgun (WGS) entry which is preliminary data.</text>
</comment>
<accession>A0A4R2L2Q5</accession>